<feature type="site" description="Cleavage (non-hydrolytic); by autocatalysis" evidence="11">
    <location>
        <begin position="200"/>
        <end position="201"/>
    </location>
</feature>
<gene>
    <name evidence="11" type="primary">psd</name>
    <name evidence="13" type="ORF">BV133_2524</name>
    <name evidence="14" type="ORF">BVIRIDIS_16450</name>
</gene>
<dbReference type="NCBIfam" id="NF003685">
    <property type="entry name" value="PRK05305.2-5"/>
    <property type="match status" value="1"/>
</dbReference>
<sequence length="246" mass="26599">MVTLPEPASLMSVVASLRKSIPGINREGIPFVAVFGIVTLGLFWMSTSLGWIGFGLTIWCFAFFRDPKRVTPVREGLLVAPADGVVQRIVNAVPPRELDIGDAPRTRVAIFMNVFNCHVNRAPISGRIERVAYKPGAFLNADLDKASEDNERNGIVVKTPSGAIIGVVQIAGLVARRIVCWVKEGEQIGTGERFGMIRFGSRVDVYLPPGARVLIGEGQTTTAGETPIADLTVQPGLVRDTTFRVS</sequence>
<feature type="chain" id="PRO_5034511817" description="Phosphatidylserine decarboxylase beta chain" evidence="11">
    <location>
        <begin position="1"/>
        <end position="200"/>
    </location>
</feature>
<evidence type="ECO:0000256" key="1">
    <source>
        <dbReference type="ARBA" id="ARBA00022475"/>
    </source>
</evidence>
<dbReference type="HAMAP" id="MF_00664">
    <property type="entry name" value="PS_decarb_PSD_A"/>
    <property type="match status" value="1"/>
</dbReference>
<evidence type="ECO:0000313" key="14">
    <source>
        <dbReference type="EMBL" id="CUU42631.1"/>
    </source>
</evidence>
<keyword evidence="15" id="KW-1185">Reference proteome</keyword>
<keyword evidence="6 11" id="KW-0865">Zymogen</keyword>
<keyword evidence="10 11" id="KW-0670">Pyruvate</keyword>
<dbReference type="UniPathway" id="UPA00558">
    <property type="reaction ID" value="UER00616"/>
</dbReference>
<keyword evidence="8 11" id="KW-0456">Lyase</keyword>
<organism evidence="14 15">
    <name type="scientific">Blastochloris viridis</name>
    <name type="common">Rhodopseudomonas viridis</name>
    <dbReference type="NCBI Taxonomy" id="1079"/>
    <lineage>
        <taxon>Bacteria</taxon>
        <taxon>Pseudomonadati</taxon>
        <taxon>Pseudomonadota</taxon>
        <taxon>Alphaproteobacteria</taxon>
        <taxon>Hyphomicrobiales</taxon>
        <taxon>Blastochloridaceae</taxon>
        <taxon>Blastochloris</taxon>
    </lineage>
</organism>
<evidence type="ECO:0000256" key="7">
    <source>
        <dbReference type="ARBA" id="ARBA00023209"/>
    </source>
</evidence>
<evidence type="ECO:0000313" key="15">
    <source>
        <dbReference type="Proteomes" id="UP000065734"/>
    </source>
</evidence>
<reference evidence="13" key="1">
    <citation type="journal article" date="2015" name="Genome Announc.">
        <title>Complete Genome Sequence of the Bacteriochlorophyll b-Producing Photosynthetic Bacterium Blastochloris viridis.</title>
        <authorList>
            <person name="Tsukatani Y."/>
            <person name="Hirose Y."/>
            <person name="Harada J."/>
            <person name="Misawa N."/>
            <person name="Mori K."/>
            <person name="Inoue K."/>
            <person name="Tamiaki H."/>
        </authorList>
    </citation>
    <scope>NUCLEOTIDE SEQUENCE [LARGE SCALE GENOMIC DNA]</scope>
    <source>
        <strain evidence="13">DSM 133</strain>
    </source>
</reference>
<keyword evidence="3 11" id="KW-0210">Decarboxylase</keyword>
<dbReference type="Pfam" id="PF02666">
    <property type="entry name" value="PS_Dcarbxylase"/>
    <property type="match status" value="1"/>
</dbReference>
<evidence type="ECO:0000256" key="11">
    <source>
        <dbReference type="HAMAP-Rule" id="MF_00664"/>
    </source>
</evidence>
<dbReference type="NCBIfam" id="NF003677">
    <property type="entry name" value="PRK05305.1-1"/>
    <property type="match status" value="1"/>
</dbReference>
<dbReference type="STRING" id="1079.BVIR_2200"/>
<evidence type="ECO:0000256" key="8">
    <source>
        <dbReference type="ARBA" id="ARBA00023239"/>
    </source>
</evidence>
<reference evidence="14" key="2">
    <citation type="submission" date="2015-11" db="EMBL/GenBank/DDBJ databases">
        <authorList>
            <person name="Zhang Y."/>
            <person name="Guo Z."/>
        </authorList>
    </citation>
    <scope>NUCLEOTIDE SEQUENCE</scope>
    <source>
        <strain evidence="14">1</strain>
    </source>
</reference>
<evidence type="ECO:0000256" key="6">
    <source>
        <dbReference type="ARBA" id="ARBA00023145"/>
    </source>
</evidence>
<comment type="cofactor">
    <cofactor evidence="11">
        <name>pyruvate</name>
        <dbReference type="ChEBI" id="CHEBI:15361"/>
    </cofactor>
    <text evidence="11">Binds 1 pyruvoyl group covalently per subunit.</text>
</comment>
<evidence type="ECO:0000256" key="3">
    <source>
        <dbReference type="ARBA" id="ARBA00022793"/>
    </source>
</evidence>
<comment type="similarity">
    <text evidence="11">Belongs to the phosphatidylserine decarboxylase family. PSD-A subfamily.</text>
</comment>
<dbReference type="PATRIC" id="fig|1079.6.peg.2288"/>
<dbReference type="EC" id="4.1.1.65" evidence="11"/>
<evidence type="ECO:0000256" key="12">
    <source>
        <dbReference type="SAM" id="Phobius"/>
    </source>
</evidence>
<feature type="transmembrane region" description="Helical" evidence="12">
    <location>
        <begin position="31"/>
        <end position="64"/>
    </location>
</feature>
<feature type="active site" description="Schiff-base intermediate with substrate; via pyruvic acid" evidence="11">
    <location>
        <position position="201"/>
    </location>
</feature>
<dbReference type="EMBL" id="AP014854">
    <property type="protein sequence ID" value="BAS00118.1"/>
    <property type="molecule type" value="Genomic_DNA"/>
</dbReference>
<comment type="function">
    <text evidence="11">Catalyzes the formation of phosphatidylethanolamine (PtdEtn) from phosphatidylserine (PtdSer).</text>
</comment>
<dbReference type="PANTHER" id="PTHR35809">
    <property type="entry name" value="ARCHAETIDYLSERINE DECARBOXYLASE PROENZYME-RELATED"/>
    <property type="match status" value="1"/>
</dbReference>
<dbReference type="NCBIfam" id="NF003679">
    <property type="entry name" value="PRK05305.1-3"/>
    <property type="match status" value="1"/>
</dbReference>
<accession>A0A0H5BD04</accession>
<reference evidence="15" key="3">
    <citation type="journal article" date="2016" name="Genome Announc.">
        <title>Revised genome sequence of the purple photosynthetic bacterium Blastochloris viridis.</title>
        <authorList>
            <person name="Liu L.N."/>
            <person name="Faulkner M."/>
            <person name="Liu X."/>
            <person name="Huang F."/>
            <person name="Darby A.C."/>
            <person name="Hall N."/>
        </authorList>
    </citation>
    <scope>NUCLEOTIDE SEQUENCE [LARGE SCALE GENOMIC DNA]</scope>
    <source>
        <strain evidence="15">ATCC 19567 / DSM 133 / F</strain>
    </source>
</reference>
<evidence type="ECO:0000256" key="9">
    <source>
        <dbReference type="ARBA" id="ARBA00023264"/>
    </source>
</evidence>
<dbReference type="AlphaFoldDB" id="A0A0H5BD04"/>
<keyword evidence="5 11" id="KW-0472">Membrane</keyword>
<dbReference type="InterPro" id="IPR033175">
    <property type="entry name" value="PSD-A"/>
</dbReference>
<evidence type="ECO:0000256" key="10">
    <source>
        <dbReference type="ARBA" id="ARBA00023317"/>
    </source>
</evidence>
<comment type="catalytic activity">
    <reaction evidence="11">
        <text>a 1,2-diacyl-sn-glycero-3-phospho-L-serine + H(+) = a 1,2-diacyl-sn-glycero-3-phosphoethanolamine + CO2</text>
        <dbReference type="Rhea" id="RHEA:20828"/>
        <dbReference type="ChEBI" id="CHEBI:15378"/>
        <dbReference type="ChEBI" id="CHEBI:16526"/>
        <dbReference type="ChEBI" id="CHEBI:57262"/>
        <dbReference type="ChEBI" id="CHEBI:64612"/>
        <dbReference type="EC" id="4.1.1.65"/>
    </reaction>
</comment>
<evidence type="ECO:0000256" key="5">
    <source>
        <dbReference type="ARBA" id="ARBA00023136"/>
    </source>
</evidence>
<proteinExistence type="inferred from homology"/>
<keyword evidence="12" id="KW-0812">Transmembrane</keyword>
<feature type="modified residue" description="Pyruvic acid (Ser); by autocatalysis" evidence="11">
    <location>
        <position position="201"/>
    </location>
</feature>
<protein>
    <recommendedName>
        <fullName evidence="11">Phosphatidylserine decarboxylase proenzyme</fullName>
        <ecNumber evidence="11">4.1.1.65</ecNumber>
    </recommendedName>
    <component>
        <recommendedName>
            <fullName evidence="11">Phosphatidylserine decarboxylase alpha chain</fullName>
        </recommendedName>
    </component>
    <component>
        <recommendedName>
            <fullName evidence="11">Phosphatidylserine decarboxylase beta chain</fullName>
        </recommendedName>
    </component>
</protein>
<keyword evidence="9 11" id="KW-1208">Phospholipid metabolism</keyword>
<dbReference type="InterPro" id="IPR003817">
    <property type="entry name" value="PS_Dcarbxylase"/>
</dbReference>
<evidence type="ECO:0000256" key="2">
    <source>
        <dbReference type="ARBA" id="ARBA00022516"/>
    </source>
</evidence>
<dbReference type="PANTHER" id="PTHR35809:SF1">
    <property type="entry name" value="ARCHAETIDYLSERINE DECARBOXYLASE PROENZYME-RELATED"/>
    <property type="match status" value="1"/>
</dbReference>
<dbReference type="EMBL" id="LN907867">
    <property type="protein sequence ID" value="CUU42631.1"/>
    <property type="molecule type" value="Genomic_DNA"/>
</dbReference>
<evidence type="ECO:0000313" key="13">
    <source>
        <dbReference type="EMBL" id="BAS00118.1"/>
    </source>
</evidence>
<dbReference type="NCBIfam" id="NF003678">
    <property type="entry name" value="PRK05305.1-2"/>
    <property type="match status" value="1"/>
</dbReference>
<comment type="pathway">
    <text evidence="11">Phospholipid metabolism; phosphatidylethanolamine biosynthesis; phosphatidylethanolamine from CDP-diacylglycerol: step 2/2.</text>
</comment>
<comment type="PTM">
    <text evidence="11">Is synthesized initially as an inactive proenzyme. Formation of the active enzyme involves a self-maturation process in which the active site pyruvoyl group is generated from an internal serine residue via an autocatalytic post-translational modification. Two non-identical subunits are generated from the proenzyme in this reaction, and the pyruvate is formed at the N-terminus of the alpha chain, which is derived from the carboxyl end of the proenzyme. The post-translation cleavage follows an unusual pathway, termed non-hydrolytic serinolysis, in which the side chain hydroxyl group of the serine supplies its oxygen atom to form the C-terminus of the beta chain, while the remainder of the serine residue undergoes an oxidative deamination to produce ammonia and the pyruvoyl prosthetic group on the alpha chain.</text>
</comment>
<keyword evidence="2 11" id="KW-0444">Lipid biosynthesis</keyword>
<dbReference type="GO" id="GO:0005886">
    <property type="term" value="C:plasma membrane"/>
    <property type="evidence" value="ECO:0007669"/>
    <property type="project" value="UniProtKB-SubCell"/>
</dbReference>
<dbReference type="Proteomes" id="UP000065734">
    <property type="component" value="Chromosome I"/>
</dbReference>
<dbReference type="GO" id="GO:0004609">
    <property type="term" value="F:phosphatidylserine decarboxylase activity"/>
    <property type="evidence" value="ECO:0007669"/>
    <property type="project" value="UniProtKB-UniRule"/>
</dbReference>
<evidence type="ECO:0000256" key="4">
    <source>
        <dbReference type="ARBA" id="ARBA00023098"/>
    </source>
</evidence>
<comment type="subunit">
    <text evidence="11">Heterodimer of a large membrane-associated beta subunit and a small pyruvoyl-containing alpha subunit.</text>
</comment>
<keyword evidence="12" id="KW-1133">Transmembrane helix</keyword>
<keyword evidence="1 11" id="KW-1003">Cell membrane</keyword>
<comment type="subcellular location">
    <subcellularLocation>
        <location evidence="11">Cell membrane</location>
        <topology evidence="11">Peripheral membrane protein</topology>
    </subcellularLocation>
</comment>
<name>A0A0H5BD04_BLAVI</name>
<keyword evidence="4 11" id="KW-0443">Lipid metabolism</keyword>
<dbReference type="GO" id="GO:0006646">
    <property type="term" value="P:phosphatidylethanolamine biosynthetic process"/>
    <property type="evidence" value="ECO:0007669"/>
    <property type="project" value="UniProtKB-UniRule"/>
</dbReference>
<dbReference type="KEGG" id="bvr:BVIR_2200"/>
<feature type="chain" id="PRO_5034511818" description="Phosphatidylserine decarboxylase alpha chain" evidence="11">
    <location>
        <begin position="201"/>
        <end position="246"/>
    </location>
</feature>
<keyword evidence="7 11" id="KW-0594">Phospholipid biosynthesis</keyword>